<evidence type="ECO:0000313" key="3">
    <source>
        <dbReference type="Proteomes" id="UP000248840"/>
    </source>
</evidence>
<reference evidence="2 3" key="1">
    <citation type="submission" date="2018-06" db="EMBL/GenBank/DDBJ databases">
        <title>Genomic Encyclopedia of Archaeal and Bacterial Type Strains, Phase II (KMG-II): from individual species to whole genera.</title>
        <authorList>
            <person name="Goeker M."/>
        </authorList>
    </citation>
    <scope>NUCLEOTIDE SEQUENCE [LARGE SCALE GENOMIC DNA]</scope>
    <source>
        <strain evidence="2 3">DSM 25663</strain>
    </source>
</reference>
<dbReference type="AlphaFoldDB" id="A0A328YK37"/>
<keyword evidence="1" id="KW-0812">Transmembrane</keyword>
<name>A0A328YK37_9FLAO</name>
<sequence length="67" mass="7830">MKINNKTIIYSYALGLFVLTYLFVSKLISGFKNKDYDYLRLAINLGLIIYIIIKVIKLGRLENDKKE</sequence>
<gene>
    <name evidence="2" type="ORF">CLV55_103200</name>
</gene>
<accession>A0A328YK37</accession>
<evidence type="ECO:0000256" key="1">
    <source>
        <dbReference type="SAM" id="Phobius"/>
    </source>
</evidence>
<keyword evidence="3" id="KW-1185">Reference proteome</keyword>
<keyword evidence="1" id="KW-1133">Transmembrane helix</keyword>
<keyword evidence="1" id="KW-0472">Membrane</keyword>
<comment type="caution">
    <text evidence="2">The sequence shown here is derived from an EMBL/GenBank/DDBJ whole genome shotgun (WGS) entry which is preliminary data.</text>
</comment>
<protein>
    <submittedName>
        <fullName evidence="2">Uncharacterized protein</fullName>
    </submittedName>
</protein>
<proteinExistence type="predicted"/>
<dbReference type="Proteomes" id="UP000248840">
    <property type="component" value="Unassembled WGS sequence"/>
</dbReference>
<feature type="transmembrane region" description="Helical" evidence="1">
    <location>
        <begin position="7"/>
        <end position="24"/>
    </location>
</feature>
<organism evidence="2 3">
    <name type="scientific">Flavobacterium aciduliphilum</name>
    <dbReference type="NCBI Taxonomy" id="1101402"/>
    <lineage>
        <taxon>Bacteria</taxon>
        <taxon>Pseudomonadati</taxon>
        <taxon>Bacteroidota</taxon>
        <taxon>Flavobacteriia</taxon>
        <taxon>Flavobacteriales</taxon>
        <taxon>Flavobacteriaceae</taxon>
        <taxon>Flavobacterium</taxon>
    </lineage>
</organism>
<dbReference type="EMBL" id="QLSZ01000003">
    <property type="protein sequence ID" value="RAR73880.1"/>
    <property type="molecule type" value="Genomic_DNA"/>
</dbReference>
<evidence type="ECO:0000313" key="2">
    <source>
        <dbReference type="EMBL" id="RAR73880.1"/>
    </source>
</evidence>
<feature type="transmembrane region" description="Helical" evidence="1">
    <location>
        <begin position="36"/>
        <end position="56"/>
    </location>
</feature>